<reference evidence="9" key="1">
    <citation type="submission" date="2022-06" db="EMBL/GenBank/DDBJ databases">
        <authorList>
            <person name="Berger JAMES D."/>
            <person name="Berger JAMES D."/>
        </authorList>
    </citation>
    <scope>NUCLEOTIDE SEQUENCE [LARGE SCALE GENOMIC DNA]</scope>
</reference>
<name>A0AA85ER91_9TREM</name>
<feature type="domain" description="DUF7062" evidence="8">
    <location>
        <begin position="666"/>
        <end position="765"/>
    </location>
</feature>
<evidence type="ECO:0000259" key="6">
    <source>
        <dbReference type="Pfam" id="PF23194"/>
    </source>
</evidence>
<evidence type="ECO:0000259" key="7">
    <source>
        <dbReference type="Pfam" id="PF23196"/>
    </source>
</evidence>
<feature type="domain" description="NOMO-like N-terminal beta-sandwich" evidence="2">
    <location>
        <begin position="65"/>
        <end position="145"/>
    </location>
</feature>
<dbReference type="InterPro" id="IPR008969">
    <property type="entry name" value="CarboxyPept-like_regulatory"/>
</dbReference>
<dbReference type="SUPFAM" id="SSF49478">
    <property type="entry name" value="Cna protein B-type domain"/>
    <property type="match status" value="1"/>
</dbReference>
<dbReference type="PANTHER" id="PTHR23303">
    <property type="entry name" value="CARBOXYPEPTIDASE REGULATORY REGION-CONTAINING"/>
    <property type="match status" value="1"/>
</dbReference>
<feature type="domain" description="NOMO third transthyretin-like" evidence="5">
    <location>
        <begin position="241"/>
        <end position="359"/>
    </location>
</feature>
<dbReference type="SUPFAM" id="SSF49464">
    <property type="entry name" value="Carboxypeptidase regulatory domain-like"/>
    <property type="match status" value="3"/>
</dbReference>
<protein>
    <recommendedName>
        <fullName evidence="11">SD-repeat containing protein B domain-containing protein</fullName>
    </recommendedName>
</protein>
<keyword evidence="1" id="KW-0732">Signal</keyword>
<dbReference type="InterPro" id="IPR056191">
    <property type="entry name" value="NOMO_12th"/>
</dbReference>
<evidence type="ECO:0000313" key="10">
    <source>
        <dbReference type="WBParaSite" id="SRDH1_19360.1"/>
    </source>
</evidence>
<evidence type="ECO:0000259" key="3">
    <source>
        <dbReference type="Pfam" id="PF22904"/>
    </source>
</evidence>
<feature type="domain" description="NOMO second beta-sandwich" evidence="3">
    <location>
        <begin position="148"/>
        <end position="236"/>
    </location>
</feature>
<dbReference type="InterPro" id="IPR051417">
    <property type="entry name" value="SDr/BOS_complex"/>
</dbReference>
<dbReference type="InterPro" id="IPR055490">
    <property type="entry name" value="DUF7062"/>
</dbReference>
<accession>A0AA85ER91</accession>
<dbReference type="InterPro" id="IPR056189">
    <property type="entry name" value="NOMO_3rd"/>
</dbReference>
<dbReference type="Pfam" id="PF23194">
    <property type="entry name" value="NOMO_5th"/>
    <property type="match status" value="1"/>
</dbReference>
<evidence type="ECO:0000259" key="4">
    <source>
        <dbReference type="Pfam" id="PF23192"/>
    </source>
</evidence>
<evidence type="ECO:0008006" key="11">
    <source>
        <dbReference type="Google" id="ProtNLM"/>
    </source>
</evidence>
<proteinExistence type="predicted"/>
<feature type="domain" description="NOMO sixth transthyretin-like" evidence="7">
    <location>
        <begin position="541"/>
        <end position="665"/>
    </location>
</feature>
<evidence type="ECO:0000259" key="2">
    <source>
        <dbReference type="Pfam" id="PF22898"/>
    </source>
</evidence>
<evidence type="ECO:0000313" key="9">
    <source>
        <dbReference type="Proteomes" id="UP000050792"/>
    </source>
</evidence>
<dbReference type="Pfam" id="PF23193">
    <property type="entry name" value="NOMO_3rd"/>
    <property type="match status" value="1"/>
</dbReference>
<dbReference type="WBParaSite" id="SRDH1_19360.1">
    <property type="protein sequence ID" value="SRDH1_19360.1"/>
    <property type="gene ID" value="SRDH1_19360"/>
</dbReference>
<dbReference type="Gene3D" id="2.60.40.1120">
    <property type="entry name" value="Carboxypeptidase-like, regulatory domain"/>
    <property type="match status" value="1"/>
</dbReference>
<feature type="domain" description="NOMO C-terminal transthyretin-like" evidence="4">
    <location>
        <begin position="1297"/>
        <end position="1384"/>
    </location>
</feature>
<reference evidence="10" key="2">
    <citation type="submission" date="2023-11" db="UniProtKB">
        <authorList>
            <consortium name="WormBaseParasite"/>
        </authorList>
    </citation>
    <scope>IDENTIFICATION</scope>
</reference>
<keyword evidence="9" id="KW-1185">Reference proteome</keyword>
<dbReference type="InterPro" id="IPR055075">
    <property type="entry name" value="NOMO-like_N"/>
</dbReference>
<dbReference type="Pfam" id="PF22898">
    <property type="entry name" value="NOMO1-like_1st"/>
    <property type="match status" value="1"/>
</dbReference>
<dbReference type="Pfam" id="PF23201">
    <property type="entry name" value="DUF7062"/>
    <property type="match status" value="1"/>
</dbReference>
<dbReference type="GO" id="GO:0005789">
    <property type="term" value="C:endoplasmic reticulum membrane"/>
    <property type="evidence" value="ECO:0007669"/>
    <property type="project" value="TreeGrafter"/>
</dbReference>
<dbReference type="PANTHER" id="PTHR23303:SF14">
    <property type="entry name" value="BOS COMPLEX SUBUNIT NOMO1-RELATED"/>
    <property type="match status" value="1"/>
</dbReference>
<dbReference type="Pfam" id="PF22904">
    <property type="entry name" value="NOMO1-like_2nd"/>
    <property type="match status" value="1"/>
</dbReference>
<evidence type="ECO:0000259" key="5">
    <source>
        <dbReference type="Pfam" id="PF23193"/>
    </source>
</evidence>
<dbReference type="Pfam" id="PF23196">
    <property type="entry name" value="NOMO_6th"/>
    <property type="match status" value="1"/>
</dbReference>
<sequence length="1431" mass="161224">MRRKTSSSNFEINTSKIKNCRATEHEFQRKMVILFVSLLFFPTTILTQHSDTVVGCGGFIRWKEAHSDSALDFEKLKISLFSETTGTLKDVTDVLPNGAYSVPLYDEGVYRIRLTTPKGWHIEPSDGYLLDLEKDPKACLKDFDFSIVGFSIFGQVTTSGMKTGPPGLSVRLTDPTSHKPILHNFTQNQGYFMISPITPGNYLLTVSNQDRSDKDHTRASINIRVQSDSINLSEPIILLGHFLRGRVTDFNQNPLVDAKVFLLCDKDKTLSKSSTTLDKPVYSYIVETLGEIHYKFLTIQESSTDSDGYFAFDRLPGGSYLLVPLYTSKKSGIVFSFTPKFLPVAMEHTDVDLGPDTFTLQSFKLNPGRIMWPNGVPISSAKITITTSTSQQFVLTDANGFYQLNHVIPGDYKFQVEVENAFFETRSINLNHLLESLPNFVPDKVSVCGNLIPADTSSNLKLKVYIIVRSVGNNSEINRVETNLEDGIFKFCAFLSPERYSLYPDVSLSGVNQHSDEILRFTPSEIMVDLTGSPVVNVTFSQFRAKLFGRINCLLPCSYYKTPFYAQLTSLRSNAIQPKLFEFIPGKTDLHVAFFKAEEMLPGDYAIEIVFYTGSSLTTIDSWCWDRHEKTDRGEFQPLESSKRILHVRSTDLHYDNESALDFRQTGFLIPVQFELPNYVTRVPSVLLYASSSFKENNATIKSSMVWNLTKACNRICLPSPEKVYKISLSSTCTRVRLLQTAKINPSKDCHLTLNSSVRIRIGVEELPVVIHLKLNELAARFSEDLKEIFDSSYLFQTEDFTSNTSVTIQSKLVETFWSKSSQNIESISATGVFWVNIKNTIRVTPKPLNLKQNHMIHLITYPSSQDINLQPNSNQQQKQIDDISCSLTNPIVEPSKSTVNDIHSLCMSLFVGQNVEFTLTIAVNLRGRIDPPTEKVNIELFKKLPQISEKFPASVERDHPLLPVNNESESVIKTEKETNSSEPITVTQSDSQGLFSFNALPLTDYEVFNIKSIFEVSKMYQISLSKTGYKFDIINKTDVKYQSTGFDWHVKSTRLSLVEVFVYNYPVSEDSRQPLSAVLISIIGEGHRANHLTNDDGVVRFVGLSPGQYYIRPMMKEYSFTVKSPDQSESGQAIPVQVEEGKSAVIILSALRIAFSASGIVTSLAGIPESGVLVEASWLPRTQNTIHNDLLHLKSNINMTCQLRDDQISIIPREQSVTDSNGNFRIRGLLPGCVYRISVHTNPNILPNLMMDQVTRESSRLSSRNDVEHAVPDHVNLQMLTSNTNGLHFYVIRHLCTSLITVNVQTPDSYLPTLRLIVFPVGHPENIVAKHDFGLDSSLFSLSGSKLIPMIGREHVIRLISDLEPKFYINVNAQNIIFKPKWNVMIRLISSIMDCLIHLLYSHKFGELTVTIPRVKYLILYSINNGIIRK</sequence>
<organism evidence="9 10">
    <name type="scientific">Schistosoma rodhaini</name>
    <dbReference type="NCBI Taxonomy" id="6188"/>
    <lineage>
        <taxon>Eukaryota</taxon>
        <taxon>Metazoa</taxon>
        <taxon>Spiralia</taxon>
        <taxon>Lophotrochozoa</taxon>
        <taxon>Platyhelminthes</taxon>
        <taxon>Trematoda</taxon>
        <taxon>Digenea</taxon>
        <taxon>Strigeidida</taxon>
        <taxon>Schistosomatoidea</taxon>
        <taxon>Schistosomatidae</taxon>
        <taxon>Schistosoma</taxon>
    </lineage>
</organism>
<dbReference type="Proteomes" id="UP000050792">
    <property type="component" value="Unassembled WGS sequence"/>
</dbReference>
<dbReference type="Pfam" id="PF23192">
    <property type="entry name" value="NOMO_12th"/>
    <property type="match status" value="1"/>
</dbReference>
<dbReference type="InterPro" id="IPR055074">
    <property type="entry name" value="NOMO1-3_2nd"/>
</dbReference>
<evidence type="ECO:0000256" key="1">
    <source>
        <dbReference type="ARBA" id="ARBA00022729"/>
    </source>
</evidence>
<dbReference type="InterPro" id="IPR056190">
    <property type="entry name" value="NOMO_5th"/>
</dbReference>
<evidence type="ECO:0000259" key="8">
    <source>
        <dbReference type="Pfam" id="PF23201"/>
    </source>
</evidence>
<feature type="domain" description="NOMO fifth transthyretin-like" evidence="6">
    <location>
        <begin position="446"/>
        <end position="540"/>
    </location>
</feature>
<dbReference type="InterPro" id="IPR056188">
    <property type="entry name" value="NOMO_6th"/>
</dbReference>